<feature type="region of interest" description="Disordered" evidence="1">
    <location>
        <begin position="1132"/>
        <end position="1158"/>
    </location>
</feature>
<dbReference type="AlphaFoldDB" id="A0A165P485"/>
<evidence type="ECO:0000313" key="3">
    <source>
        <dbReference type="EMBL" id="KZT20496.1"/>
    </source>
</evidence>
<feature type="region of interest" description="Disordered" evidence="1">
    <location>
        <begin position="1"/>
        <end position="58"/>
    </location>
</feature>
<feature type="compositionally biased region" description="Acidic residues" evidence="1">
    <location>
        <begin position="1032"/>
        <end position="1044"/>
    </location>
</feature>
<accession>A0A165P485</accession>
<evidence type="ECO:0000256" key="1">
    <source>
        <dbReference type="SAM" id="MobiDB-lite"/>
    </source>
</evidence>
<sequence length="1158" mass="127585">MPSLFSRSRTTSTPTNTAGAVGAGYDEFGRVSSPSRGSNTVTAAKGTRDNKKKSSDKERFRLRTLSSTTQRNSVELDDPLANIPDGSFLALDLEPPRLEVGEERPKEHDYGYLSYQRHVVLGLEQVARLVEVVAAELGTRGLTTPFIFSTLALDISFNSIKSLIRAFLRTCANPKSADAERQWRDEARFAGPNELGMTLRWGLARLVRIHGGQEVRGLVAYEYYAHWRNAEAALNYPPAHFHAFLSELTPILGSLITNLLTLLSRFTAHSSSSGHTPPTLSPLFGPLFFGLGPAALPFHYTYIHYLRAVNSMEHLMLAFIRWQDSHTTQAHGSAASMGIPARLKDWIRGYPSMLPDIQNPRSRDEMPQPRRGARTMRVVSVRRNVRMYSPDLVKTGASWATRPRGLPGQGENGLVCSKEWQRIAPPTLKLPPRYSDGYKKRMDMPPNFHPQIGPGASSMSSTPSTSSTISSSTGSTLVDDEIGESLLEVKKGEVRSLTALKWGEFETMGFSNSVAAEKKLEFDLTEGARAERAARRATLTWQDFSTAGFSRNDVPLSATLQFSVPVTHTISSWPAHSAEIHRKLKKAQKALPPFGWDTEPVMSQEEVIEEAFLDVFCDLIYGGGWMDNERLEEHDRECNWALVEFKSLPISRTNTVSGTNDPRTSSTLILFEEFVPWEYRKQLGSSGRRRLPSLFSASSKSKQWKPAATLNGRPYVVGHVPKSPTVREVEFEGLLRGNASLTKIVTLDGTVRNTAPPNGSPRSNSANGHNDMLQPNFTPARSATEPVPRPNNQKDLPPITPTKKGSRFRLAGGLPVGGPASTKTAGLTPAEAKPVDFETRLAAISDDDLNNFSSGNRTKQERRRSKDDAWVDILVASSSRKIADQTAELRPPRPLRAGRSDPELASQEVALALASVRGKVFPDDDDEGMEPVPMSAEPEADERHFAEEETEESVQYEPPKRRLGYFDLHPERRPTSVTMSDDDPRGRYSRGADSDEEDAYGGIDFGHPAHISPPSNYSHGSDDYEPSLSAVPDDEIGDYADDTASDVPPIVETMLVSSTADASKSKTASLIEMYRERERAASAGLNRVEAAPSPVRGAIAKLNKEQTPLPPAPDNSAIDDPAVLDLPRITVEETGRQTPPRYIHGAPLHNVLEEEEEE</sequence>
<dbReference type="InterPro" id="IPR012965">
    <property type="entry name" value="Msb1/Mug8_dom"/>
</dbReference>
<feature type="region of interest" description="Disordered" evidence="1">
    <location>
        <begin position="750"/>
        <end position="806"/>
    </location>
</feature>
<feature type="compositionally biased region" description="Low complexity" evidence="1">
    <location>
        <begin position="1"/>
        <end position="13"/>
    </location>
</feature>
<feature type="compositionally biased region" description="Basic and acidic residues" evidence="1">
    <location>
        <begin position="982"/>
        <end position="993"/>
    </location>
</feature>
<feature type="region of interest" description="Disordered" evidence="1">
    <location>
        <begin position="450"/>
        <end position="475"/>
    </location>
</feature>
<evidence type="ECO:0000259" key="2">
    <source>
        <dbReference type="Pfam" id="PF08101"/>
    </source>
</evidence>
<dbReference type="Pfam" id="PF08101">
    <property type="entry name" value="Msb1-Mug8_dom"/>
    <property type="match status" value="1"/>
</dbReference>
<dbReference type="InterPro" id="IPR037508">
    <property type="entry name" value="Msb1/Mug8"/>
</dbReference>
<dbReference type="PANTHER" id="PTHR28093:SF1">
    <property type="entry name" value="MORPHOGENESIS-RELATED PROTEIN MSB1"/>
    <property type="match status" value="1"/>
</dbReference>
<feature type="compositionally biased region" description="Polar residues" evidence="1">
    <location>
        <begin position="751"/>
        <end position="781"/>
    </location>
</feature>
<feature type="compositionally biased region" description="Low complexity" evidence="1">
    <location>
        <begin position="457"/>
        <end position="475"/>
    </location>
</feature>
<feature type="compositionally biased region" description="Basic and acidic residues" evidence="1">
    <location>
        <begin position="46"/>
        <end position="58"/>
    </location>
</feature>
<feature type="domain" description="Meiotically up-regulated protein Msb1/Mug8" evidence="2">
    <location>
        <begin position="124"/>
        <end position="345"/>
    </location>
</feature>
<protein>
    <recommendedName>
        <fullName evidence="2">Meiotically up-regulated protein Msb1/Mug8 domain-containing protein</fullName>
    </recommendedName>
</protein>
<feature type="region of interest" description="Disordered" evidence="1">
    <location>
        <begin position="920"/>
        <end position="1045"/>
    </location>
</feature>
<dbReference type="STRING" id="1314782.A0A165P485"/>
<organism evidence="3 4">
    <name type="scientific">Neolentinus lepideus HHB14362 ss-1</name>
    <dbReference type="NCBI Taxonomy" id="1314782"/>
    <lineage>
        <taxon>Eukaryota</taxon>
        <taxon>Fungi</taxon>
        <taxon>Dikarya</taxon>
        <taxon>Basidiomycota</taxon>
        <taxon>Agaricomycotina</taxon>
        <taxon>Agaricomycetes</taxon>
        <taxon>Gloeophyllales</taxon>
        <taxon>Gloeophyllaceae</taxon>
        <taxon>Neolentinus</taxon>
    </lineage>
</organism>
<dbReference type="EMBL" id="KV425619">
    <property type="protein sequence ID" value="KZT20496.1"/>
    <property type="molecule type" value="Genomic_DNA"/>
</dbReference>
<feature type="region of interest" description="Disordered" evidence="1">
    <location>
        <begin position="883"/>
        <end position="903"/>
    </location>
</feature>
<dbReference type="PANTHER" id="PTHR28093">
    <property type="entry name" value="MORPHOGENESIS-RELATED PROTEIN MSB1"/>
    <property type="match status" value="1"/>
</dbReference>
<dbReference type="InParanoid" id="A0A165P485"/>
<evidence type="ECO:0000313" key="4">
    <source>
        <dbReference type="Proteomes" id="UP000076761"/>
    </source>
</evidence>
<name>A0A165P485_9AGAM</name>
<dbReference type="OrthoDB" id="3362494at2759"/>
<keyword evidence="4" id="KW-1185">Reference proteome</keyword>
<dbReference type="Proteomes" id="UP000076761">
    <property type="component" value="Unassembled WGS sequence"/>
</dbReference>
<gene>
    <name evidence="3" type="ORF">NEOLEDRAFT_1182461</name>
</gene>
<feature type="compositionally biased region" description="Polar residues" evidence="1">
    <location>
        <begin position="32"/>
        <end position="42"/>
    </location>
</feature>
<reference evidence="3 4" key="1">
    <citation type="journal article" date="2016" name="Mol. Biol. Evol.">
        <title>Comparative Genomics of Early-Diverging Mushroom-Forming Fungi Provides Insights into the Origins of Lignocellulose Decay Capabilities.</title>
        <authorList>
            <person name="Nagy L.G."/>
            <person name="Riley R."/>
            <person name="Tritt A."/>
            <person name="Adam C."/>
            <person name="Daum C."/>
            <person name="Floudas D."/>
            <person name="Sun H."/>
            <person name="Yadav J.S."/>
            <person name="Pangilinan J."/>
            <person name="Larsson K.H."/>
            <person name="Matsuura K."/>
            <person name="Barry K."/>
            <person name="Labutti K."/>
            <person name="Kuo R."/>
            <person name="Ohm R.A."/>
            <person name="Bhattacharya S.S."/>
            <person name="Shirouzu T."/>
            <person name="Yoshinaga Y."/>
            <person name="Martin F.M."/>
            <person name="Grigoriev I.V."/>
            <person name="Hibbett D.S."/>
        </authorList>
    </citation>
    <scope>NUCLEOTIDE SEQUENCE [LARGE SCALE GENOMIC DNA]</scope>
    <source>
        <strain evidence="3 4">HHB14362 ss-1</strain>
    </source>
</reference>
<proteinExistence type="predicted"/>